<dbReference type="Pfam" id="PF03205">
    <property type="entry name" value="MobB"/>
    <property type="match status" value="1"/>
</dbReference>
<evidence type="ECO:0000313" key="2">
    <source>
        <dbReference type="EMBL" id="CAG9933547.1"/>
    </source>
</evidence>
<sequence>MFDKKIMGFAGYSGSGKTTLLEKVIPFLTAQGLRIAVIKHAHHDFDIDKPGKDTYRHRKAGAGEVLIVSSQRWALMHELNDEPEPSLEYLCSRFSGYDLILAEGYKHAAIPKLEVHRKETGSESLYPSEPGIIAVVTNSKDKFPLPVLDIDAPKEVAAFILDYFQGKL</sequence>
<dbReference type="RefSeq" id="WP_239797306.1">
    <property type="nucleotide sequence ID" value="NZ_OU912926.1"/>
</dbReference>
<accession>A0ABN8APC0</accession>
<feature type="domain" description="Molybdopterin-guanine dinucleotide biosynthesis protein B (MobB)" evidence="1">
    <location>
        <begin position="6"/>
        <end position="138"/>
    </location>
</feature>
<organism evidence="2 3">
    <name type="scientific">Candidatus Nitrotoga arctica</name>
    <dbReference type="NCBI Taxonomy" id="453162"/>
    <lineage>
        <taxon>Bacteria</taxon>
        <taxon>Pseudomonadati</taxon>
        <taxon>Pseudomonadota</taxon>
        <taxon>Betaproteobacteria</taxon>
        <taxon>Nitrosomonadales</taxon>
        <taxon>Gallionellaceae</taxon>
        <taxon>Candidatus Nitrotoga</taxon>
    </lineage>
</organism>
<evidence type="ECO:0000313" key="3">
    <source>
        <dbReference type="Proteomes" id="UP000839052"/>
    </source>
</evidence>
<evidence type="ECO:0000259" key="1">
    <source>
        <dbReference type="Pfam" id="PF03205"/>
    </source>
</evidence>
<dbReference type="CDD" id="cd03116">
    <property type="entry name" value="MobB"/>
    <property type="match status" value="1"/>
</dbReference>
<dbReference type="InterPro" id="IPR027417">
    <property type="entry name" value="P-loop_NTPase"/>
</dbReference>
<dbReference type="Gene3D" id="3.40.50.300">
    <property type="entry name" value="P-loop containing nucleotide triphosphate hydrolases"/>
    <property type="match status" value="1"/>
</dbReference>
<dbReference type="PANTHER" id="PTHR40072">
    <property type="entry name" value="MOLYBDOPTERIN-GUANINE DINUCLEOTIDE BIOSYNTHESIS ADAPTER PROTEIN-RELATED"/>
    <property type="match status" value="1"/>
</dbReference>
<dbReference type="SUPFAM" id="SSF52540">
    <property type="entry name" value="P-loop containing nucleoside triphosphate hydrolases"/>
    <property type="match status" value="1"/>
</dbReference>
<proteinExistence type="predicted"/>
<dbReference type="NCBIfam" id="TIGR00176">
    <property type="entry name" value="mobB"/>
    <property type="match status" value="1"/>
</dbReference>
<gene>
    <name evidence="2" type="primary">mobB</name>
    <name evidence="2" type="ORF">NTG6680_2298</name>
</gene>
<dbReference type="InterPro" id="IPR052539">
    <property type="entry name" value="MGD_biosynthesis_adapter"/>
</dbReference>
<reference evidence="2 3" key="1">
    <citation type="submission" date="2021-10" db="EMBL/GenBank/DDBJ databases">
        <authorList>
            <person name="Koch H."/>
        </authorList>
    </citation>
    <scope>NUCLEOTIDE SEQUENCE [LARGE SCALE GENOMIC DNA]</scope>
    <source>
        <strain evidence="2">6680</strain>
    </source>
</reference>
<dbReference type="PANTHER" id="PTHR40072:SF1">
    <property type="entry name" value="MOLYBDOPTERIN-GUANINE DINUCLEOTIDE BIOSYNTHESIS ADAPTER PROTEIN"/>
    <property type="match status" value="1"/>
</dbReference>
<protein>
    <submittedName>
        <fullName evidence="2">Molybdopterin-guanine dinucleotide biosynthesis adapter protein</fullName>
    </submittedName>
</protein>
<name>A0ABN8APC0_9PROT</name>
<dbReference type="EMBL" id="OU912926">
    <property type="protein sequence ID" value="CAG9933547.1"/>
    <property type="molecule type" value="Genomic_DNA"/>
</dbReference>
<dbReference type="Proteomes" id="UP000839052">
    <property type="component" value="Chromosome"/>
</dbReference>
<keyword evidence="3" id="KW-1185">Reference proteome</keyword>
<dbReference type="InterPro" id="IPR004435">
    <property type="entry name" value="MobB_dom"/>
</dbReference>